<evidence type="ECO:0000259" key="2">
    <source>
        <dbReference type="Pfam" id="PF03703"/>
    </source>
</evidence>
<proteinExistence type="predicted"/>
<keyword evidence="1" id="KW-1133">Transmembrane helix</keyword>
<reference evidence="3 4" key="1">
    <citation type="submission" date="2021-10" db="EMBL/GenBank/DDBJ databases">
        <title>Anaerobic single-cell dispensing facilitates the cultivation of human gut bacteria.</title>
        <authorList>
            <person name="Afrizal A."/>
        </authorList>
    </citation>
    <scope>NUCLEOTIDE SEQUENCE [LARGE SCALE GENOMIC DNA]</scope>
    <source>
        <strain evidence="3 4">CLA-AA-H200</strain>
    </source>
</reference>
<dbReference type="InterPro" id="IPR005182">
    <property type="entry name" value="YdbS-like_PH"/>
</dbReference>
<name>A0ABS8FYY7_9FIRM</name>
<sequence>MQNTSQAAGNGTEKMQYEKLSKRALRCMYAADITTGIIILAVIAAVNHFWIFPEDIAAGKWISLILIVLLAAEVLISPYFRYHRYRYSINEECIDIVEGYLFVKRSIVPIERVHKLQTKKGPFDQLFHVEKVIVTTGGGDVTISFLEDEKAERIADTLRRRINEIVEEQREGGIGAEDGKRQA</sequence>
<evidence type="ECO:0000313" key="4">
    <source>
        <dbReference type="Proteomes" id="UP001198151"/>
    </source>
</evidence>
<evidence type="ECO:0000256" key="1">
    <source>
        <dbReference type="SAM" id="Phobius"/>
    </source>
</evidence>
<dbReference type="PANTHER" id="PTHR34473:SF2">
    <property type="entry name" value="UPF0699 TRANSMEMBRANE PROTEIN YDBT"/>
    <property type="match status" value="1"/>
</dbReference>
<evidence type="ECO:0000313" key="3">
    <source>
        <dbReference type="EMBL" id="MCC2254824.1"/>
    </source>
</evidence>
<dbReference type="Pfam" id="PF03703">
    <property type="entry name" value="bPH_2"/>
    <property type="match status" value="1"/>
</dbReference>
<feature type="transmembrane region" description="Helical" evidence="1">
    <location>
        <begin position="58"/>
        <end position="80"/>
    </location>
</feature>
<dbReference type="EMBL" id="JAJEQX010000017">
    <property type="protein sequence ID" value="MCC2254824.1"/>
    <property type="molecule type" value="Genomic_DNA"/>
</dbReference>
<dbReference type="PANTHER" id="PTHR34473">
    <property type="entry name" value="UPF0699 TRANSMEMBRANE PROTEIN YDBS"/>
    <property type="match status" value="1"/>
</dbReference>
<feature type="domain" description="YdbS-like PH" evidence="2">
    <location>
        <begin position="82"/>
        <end position="158"/>
    </location>
</feature>
<protein>
    <submittedName>
        <fullName evidence="3">PH domain-containing protein</fullName>
    </submittedName>
</protein>
<keyword evidence="4" id="KW-1185">Reference proteome</keyword>
<organism evidence="3 4">
    <name type="scientific">Ruminococcus turbiniformis</name>
    <dbReference type="NCBI Taxonomy" id="2881258"/>
    <lineage>
        <taxon>Bacteria</taxon>
        <taxon>Bacillati</taxon>
        <taxon>Bacillota</taxon>
        <taxon>Clostridia</taxon>
        <taxon>Eubacteriales</taxon>
        <taxon>Oscillospiraceae</taxon>
        <taxon>Ruminococcus</taxon>
    </lineage>
</organism>
<dbReference type="Proteomes" id="UP001198151">
    <property type="component" value="Unassembled WGS sequence"/>
</dbReference>
<comment type="caution">
    <text evidence="3">The sequence shown here is derived from an EMBL/GenBank/DDBJ whole genome shotgun (WGS) entry which is preliminary data.</text>
</comment>
<feature type="transmembrane region" description="Helical" evidence="1">
    <location>
        <begin position="29"/>
        <end position="52"/>
    </location>
</feature>
<gene>
    <name evidence="3" type="ORF">LKD70_10400</name>
</gene>
<keyword evidence="1" id="KW-0812">Transmembrane</keyword>
<accession>A0ABS8FYY7</accession>
<dbReference type="RefSeq" id="WP_227707964.1">
    <property type="nucleotide sequence ID" value="NZ_JAJEQX010000017.1"/>
</dbReference>
<keyword evidence="1" id="KW-0472">Membrane</keyword>